<accession>A0AAN9V4P1</accession>
<evidence type="ECO:0000256" key="5">
    <source>
        <dbReference type="ARBA" id="ARBA00022660"/>
    </source>
</evidence>
<evidence type="ECO:0000256" key="12">
    <source>
        <dbReference type="PIRNR" id="PIRNR000022"/>
    </source>
</evidence>
<dbReference type="AlphaFoldDB" id="A0AAN9V4P1"/>
<comment type="function">
    <text evidence="12">Component of the ubiquinol-cytochrome c oxidoreductase, a multisubunit transmembrane complex that is part of the mitochondrial electron transport chain which drives oxidative phosphorylation.</text>
</comment>
<dbReference type="GO" id="GO:0045275">
    <property type="term" value="C:respiratory chain complex III"/>
    <property type="evidence" value="ECO:0007669"/>
    <property type="project" value="InterPro"/>
</dbReference>
<comment type="caution">
    <text evidence="13">The sequence shown here is derived from an EMBL/GenBank/DDBJ whole genome shotgun (WGS) entry which is preliminary data.</text>
</comment>
<evidence type="ECO:0000256" key="4">
    <source>
        <dbReference type="ARBA" id="ARBA00022448"/>
    </source>
</evidence>
<comment type="subcellular location">
    <subcellularLocation>
        <location evidence="1">Mitochondrion inner membrane</location>
        <topology evidence="1">Peripheral membrane protein</topology>
        <orientation evidence="1">Matrix side</orientation>
    </subcellularLocation>
</comment>
<evidence type="ECO:0000256" key="9">
    <source>
        <dbReference type="ARBA" id="ARBA00023136"/>
    </source>
</evidence>
<evidence type="ECO:0000256" key="3">
    <source>
        <dbReference type="ARBA" id="ARBA00016323"/>
    </source>
</evidence>
<evidence type="ECO:0000256" key="1">
    <source>
        <dbReference type="ARBA" id="ARBA00004443"/>
    </source>
</evidence>
<keyword evidence="14" id="KW-1185">Reference proteome</keyword>
<evidence type="ECO:0000256" key="10">
    <source>
        <dbReference type="ARBA" id="ARBA00038521"/>
    </source>
</evidence>
<keyword evidence="9 12" id="KW-0472">Membrane</keyword>
<dbReference type="InterPro" id="IPR036544">
    <property type="entry name" value="QCR7_sf"/>
</dbReference>
<dbReference type="PANTHER" id="PTHR12022">
    <property type="entry name" value="UBIQUINOL-CYTOCHROME C REDUCTASE COMPLEX 14 KD PROTEIN"/>
    <property type="match status" value="1"/>
</dbReference>
<dbReference type="FunFam" id="1.10.1090.10:FF:000001">
    <property type="entry name" value="Cytochrome b-c1 complex subunit 7"/>
    <property type="match status" value="1"/>
</dbReference>
<keyword evidence="8 12" id="KW-0496">Mitochondrion</keyword>
<comment type="similarity">
    <text evidence="2 12">Belongs to the UQCRB/QCR7 family.</text>
</comment>
<organism evidence="13 14">
    <name type="scientific">Gryllus longicercus</name>
    <dbReference type="NCBI Taxonomy" id="2509291"/>
    <lineage>
        <taxon>Eukaryota</taxon>
        <taxon>Metazoa</taxon>
        <taxon>Ecdysozoa</taxon>
        <taxon>Arthropoda</taxon>
        <taxon>Hexapoda</taxon>
        <taxon>Insecta</taxon>
        <taxon>Pterygota</taxon>
        <taxon>Neoptera</taxon>
        <taxon>Polyneoptera</taxon>
        <taxon>Orthoptera</taxon>
        <taxon>Ensifera</taxon>
        <taxon>Gryllidea</taxon>
        <taxon>Grylloidea</taxon>
        <taxon>Gryllidae</taxon>
        <taxon>Gryllinae</taxon>
        <taxon>Gryllus</taxon>
    </lineage>
</organism>
<evidence type="ECO:0000256" key="7">
    <source>
        <dbReference type="ARBA" id="ARBA00022982"/>
    </source>
</evidence>
<dbReference type="Pfam" id="PF02271">
    <property type="entry name" value="UCR_14kD"/>
    <property type="match status" value="1"/>
</dbReference>
<protein>
    <recommendedName>
        <fullName evidence="3 12">Cytochrome b-c1 complex subunit 7</fullName>
    </recommendedName>
</protein>
<keyword evidence="6 12" id="KW-0999">Mitochondrion inner membrane</keyword>
<dbReference type="EMBL" id="JAZDUA010000715">
    <property type="protein sequence ID" value="KAK7789733.1"/>
    <property type="molecule type" value="Genomic_DNA"/>
</dbReference>
<dbReference type="GO" id="GO:0005743">
    <property type="term" value="C:mitochondrial inner membrane"/>
    <property type="evidence" value="ECO:0007669"/>
    <property type="project" value="UniProtKB-SubCell"/>
</dbReference>
<proteinExistence type="inferred from homology"/>
<evidence type="ECO:0000256" key="11">
    <source>
        <dbReference type="ARBA" id="ARBA00046393"/>
    </source>
</evidence>
<dbReference type="Gene3D" id="1.10.1090.10">
    <property type="entry name" value="Cytochrome b-c1 complex subunit 7"/>
    <property type="match status" value="1"/>
</dbReference>
<evidence type="ECO:0000313" key="13">
    <source>
        <dbReference type="EMBL" id="KAK7789733.1"/>
    </source>
</evidence>
<evidence type="ECO:0000256" key="2">
    <source>
        <dbReference type="ARBA" id="ARBA00008554"/>
    </source>
</evidence>
<dbReference type="InterPro" id="IPR003197">
    <property type="entry name" value="QCR7"/>
</dbReference>
<reference evidence="13 14" key="1">
    <citation type="submission" date="2024-03" db="EMBL/GenBank/DDBJ databases">
        <title>The genome assembly and annotation of the cricket Gryllus longicercus Weissman &amp; Gray.</title>
        <authorList>
            <person name="Szrajer S."/>
            <person name="Gray D."/>
            <person name="Ylla G."/>
        </authorList>
    </citation>
    <scope>NUCLEOTIDE SEQUENCE [LARGE SCALE GENOMIC DNA]</scope>
    <source>
        <strain evidence="13">DAG 2021-001</strain>
        <tissue evidence="13">Whole body minus gut</tissue>
    </source>
</reference>
<keyword evidence="4 12" id="KW-0813">Transport</keyword>
<dbReference type="GO" id="GO:0006122">
    <property type="term" value="P:mitochondrial electron transport, ubiquinol to cytochrome c"/>
    <property type="evidence" value="ECO:0007669"/>
    <property type="project" value="InterPro"/>
</dbReference>
<dbReference type="SUPFAM" id="SSF81524">
    <property type="entry name" value="14 kDa protein of cytochrome bc1 complex (Ubiquinol-cytochrome c reductase)"/>
    <property type="match status" value="1"/>
</dbReference>
<dbReference type="PANTHER" id="PTHR12022:SF0">
    <property type="entry name" value="CYTOCHROME B-C1 COMPLEX SUBUNIT 7"/>
    <property type="match status" value="1"/>
</dbReference>
<keyword evidence="7 12" id="KW-0249">Electron transport</keyword>
<evidence type="ECO:0000256" key="8">
    <source>
        <dbReference type="ARBA" id="ARBA00023128"/>
    </source>
</evidence>
<comment type="subunit">
    <text evidence="10">Component of the ubiquinol-cytochrome c oxidoreductase (cytochrome b-c1 complex, complex III, CIII), a multisubunit enzyme composed of 3 respiratory subunits cytochrome b, cytochrome c1 and Rieske protein, 2 core protein subunits, and additional low-molecular weight protein subunits. The complex exists as an obligatory dimer and forms supercomplexes (SCs) in the inner mitochondrial membrane with cytochrome c oxidase (complex IV, CIV).</text>
</comment>
<comment type="subunit">
    <text evidence="11">Component of the ubiquinol-cytochrome c oxidoreductase (cytochrome b-c1 complex, complex III, CIII), a multisubunit enzyme composed of 11 subunits. The complex is composed of 3 respiratory subunits cytochrome b, cytochrome c1 and Rieske protein UQCRFS1, 2 core protein subunits UQCRC1/QCR1 and UQCRC2/QCR2, and 6 low-molecular weight protein subunits UQCRH/QCR6, UQCRB/QCR7, UQCRQ/QCR8, UQCR10/QCR9, UQCR11/QCR10 and subunit 9, the cleavage product of Rieske protein UQCRFS1. The complex exists as an obligatory dimer and forms supercomplexes (SCs) in the inner mitochondrial membrane with NADH-ubiquinone oxidoreductase (complex I, CI) and cytochrome c oxidase (complex IV, CIV), resulting in different assemblies (supercomplex SCI(1)III(2)IV(1) and megacomplex MCI(2)III(2)IV(2)).</text>
</comment>
<gene>
    <name evidence="13" type="ORF">R5R35_013334</name>
</gene>
<name>A0AAN9V4P1_9ORTH</name>
<evidence type="ECO:0000256" key="6">
    <source>
        <dbReference type="ARBA" id="ARBA00022792"/>
    </source>
</evidence>
<evidence type="ECO:0000313" key="14">
    <source>
        <dbReference type="Proteomes" id="UP001378592"/>
    </source>
</evidence>
<dbReference type="PIRSF" id="PIRSF000022">
    <property type="entry name" value="Bc1_14K"/>
    <property type="match status" value="1"/>
</dbReference>
<dbReference type="Proteomes" id="UP001378592">
    <property type="component" value="Unassembled WGS sequence"/>
</dbReference>
<keyword evidence="5 12" id="KW-0679">Respiratory chain</keyword>
<sequence length="108" mass="13123">MAVRQATGFMGSLRKWAYNLSGFNKYGLRHDDLLNNMRADVQEAVRRLPQHLVDERNFRLIRAMQLSLTKSYLPKEEWTKWEEDERYLQPYLEEVQKEMEERAEWNTK</sequence>